<dbReference type="InterPro" id="IPR038740">
    <property type="entry name" value="BioF2-like_GNAT_dom"/>
</dbReference>
<dbReference type="Proteomes" id="UP000759298">
    <property type="component" value="Unassembled WGS sequence"/>
</dbReference>
<dbReference type="Pfam" id="PF13480">
    <property type="entry name" value="Acetyltransf_6"/>
    <property type="match status" value="1"/>
</dbReference>
<dbReference type="InterPro" id="IPR016181">
    <property type="entry name" value="Acyl_CoA_acyltransferase"/>
</dbReference>
<evidence type="ECO:0000313" key="3">
    <source>
        <dbReference type="Proteomes" id="UP000759298"/>
    </source>
</evidence>
<protein>
    <submittedName>
        <fullName evidence="2">GNAT family N-acetyltransferase</fullName>
    </submittedName>
</protein>
<name>A0ABS7P9N5_9SPHN</name>
<reference evidence="2 3" key="1">
    <citation type="submission" date="2021-07" db="EMBL/GenBank/DDBJ databases">
        <title>Alteriqipengyuania abyssalis NZ-12B nov, sp.nov isolated from deep sea sponge in pacific ocean.</title>
        <authorList>
            <person name="Tareen S."/>
            <person name="Wink J."/>
        </authorList>
    </citation>
    <scope>NUCLEOTIDE SEQUENCE [LARGE SCALE GENOMIC DNA]</scope>
    <source>
        <strain evidence="2 3">NZ-12B</strain>
    </source>
</reference>
<organism evidence="2 3">
    <name type="scientific">Alteriqipengyuania abyssalis</name>
    <dbReference type="NCBI Taxonomy" id="2860200"/>
    <lineage>
        <taxon>Bacteria</taxon>
        <taxon>Pseudomonadati</taxon>
        <taxon>Pseudomonadota</taxon>
        <taxon>Alphaproteobacteria</taxon>
        <taxon>Sphingomonadales</taxon>
        <taxon>Erythrobacteraceae</taxon>
        <taxon>Alteriqipengyuania</taxon>
    </lineage>
</organism>
<proteinExistence type="predicted"/>
<gene>
    <name evidence="2" type="ORF">KYN89_01835</name>
</gene>
<dbReference type="RefSeq" id="WP_222823544.1">
    <property type="nucleotide sequence ID" value="NZ_JAHWXP010000001.1"/>
</dbReference>
<dbReference type="SUPFAM" id="SSF55729">
    <property type="entry name" value="Acyl-CoA N-acyltransferases (Nat)"/>
    <property type="match status" value="1"/>
</dbReference>
<feature type="domain" description="BioF2-like acetyltransferase" evidence="1">
    <location>
        <begin position="164"/>
        <end position="293"/>
    </location>
</feature>
<sequence>MNAETGGYHKEVTIVQATPQQACGCACPSPFERPEWYALLADSRPQAFFKRVETGGSHATIALNRTDGRIEALRNWYAFTWRPVVPTGEAGDAMLEALARDLKREAPRVTLWPLPDEDGSATRLATAFRKVGWLVSLTQCDENHVLPVAGRSFTEYWASRPGRLRTTLKRKAKKVEVEIVEHFDANLWSDYEKIYAESWKPSEDEPDLLRRFAQNEGAAGRIRLGVARADGVAVAAQFWTVENGIAYIHKLAHLESAKPISPGTTLSAALFEHVIDRNNVTLVDFGTGSDSYKADWMEQVRPRFLLDALDPAQPAAWAPLAKRAARAILARGNTPR</sequence>
<dbReference type="Gene3D" id="3.40.630.30">
    <property type="match status" value="1"/>
</dbReference>
<comment type="caution">
    <text evidence="2">The sequence shown here is derived from an EMBL/GenBank/DDBJ whole genome shotgun (WGS) entry which is preliminary data.</text>
</comment>
<evidence type="ECO:0000259" key="1">
    <source>
        <dbReference type="Pfam" id="PF13480"/>
    </source>
</evidence>
<keyword evidence="3" id="KW-1185">Reference proteome</keyword>
<dbReference type="EMBL" id="JAHWXP010000001">
    <property type="protein sequence ID" value="MBY8335779.1"/>
    <property type="molecule type" value="Genomic_DNA"/>
</dbReference>
<accession>A0ABS7P9N5</accession>
<evidence type="ECO:0000313" key="2">
    <source>
        <dbReference type="EMBL" id="MBY8335779.1"/>
    </source>
</evidence>